<dbReference type="GO" id="GO:0034040">
    <property type="term" value="F:ATPase-coupled lipid transmembrane transporter activity"/>
    <property type="evidence" value="ECO:0007669"/>
    <property type="project" value="TreeGrafter"/>
</dbReference>
<evidence type="ECO:0000259" key="12">
    <source>
        <dbReference type="PROSITE" id="PS50929"/>
    </source>
</evidence>
<dbReference type="RefSeq" id="WP_126401267.1">
    <property type="nucleotide sequence ID" value="NZ_AP018907.1"/>
</dbReference>
<comment type="similarity">
    <text evidence="2">Belongs to the ABC transporter superfamily.</text>
</comment>
<dbReference type="GO" id="GO:0005886">
    <property type="term" value="C:plasma membrane"/>
    <property type="evidence" value="ECO:0007669"/>
    <property type="project" value="UniProtKB-SubCell"/>
</dbReference>
<dbReference type="AlphaFoldDB" id="A0A348G3J2"/>
<dbReference type="Proteomes" id="UP000266934">
    <property type="component" value="Chromosome"/>
</dbReference>
<dbReference type="GO" id="GO:0016887">
    <property type="term" value="F:ATP hydrolysis activity"/>
    <property type="evidence" value="ECO:0007669"/>
    <property type="project" value="InterPro"/>
</dbReference>
<keyword evidence="14" id="KW-1185">Reference proteome</keyword>
<keyword evidence="8 10" id="KW-0472">Membrane</keyword>
<feature type="domain" description="ABC transmembrane type-1" evidence="12">
    <location>
        <begin position="52"/>
        <end position="334"/>
    </location>
</feature>
<dbReference type="Gene3D" id="1.20.1560.10">
    <property type="entry name" value="ABC transporter type 1, transmembrane domain"/>
    <property type="match status" value="1"/>
</dbReference>
<evidence type="ECO:0000259" key="11">
    <source>
        <dbReference type="PROSITE" id="PS50893"/>
    </source>
</evidence>
<evidence type="ECO:0000256" key="4">
    <source>
        <dbReference type="ARBA" id="ARBA00022692"/>
    </source>
</evidence>
<keyword evidence="4 10" id="KW-0812">Transmembrane</keyword>
<dbReference type="InterPro" id="IPR027417">
    <property type="entry name" value="P-loop_NTPase"/>
</dbReference>
<dbReference type="PROSITE" id="PS50893">
    <property type="entry name" value="ABC_TRANSPORTER_2"/>
    <property type="match status" value="1"/>
</dbReference>
<dbReference type="OrthoDB" id="9804259at2"/>
<keyword evidence="3" id="KW-0813">Transport</keyword>
<keyword evidence="5" id="KW-0547">Nucleotide-binding</keyword>
<feature type="region of interest" description="Disordered" evidence="9">
    <location>
        <begin position="1"/>
        <end position="26"/>
    </location>
</feature>
<accession>A0A348G3J2</accession>
<keyword evidence="7 10" id="KW-1133">Transmembrane helix</keyword>
<dbReference type="Pfam" id="PF00005">
    <property type="entry name" value="ABC_tran"/>
    <property type="match status" value="1"/>
</dbReference>
<dbReference type="Pfam" id="PF00664">
    <property type="entry name" value="ABC_membrane"/>
    <property type="match status" value="1"/>
</dbReference>
<sequence length="611" mass="65346">MHATSPTPPQSANPAPGKPVANAGKPKLDASSWPLIRRLLLDQGRQHVRGYLVALALMGVVAAMTALAAWLMRDVINRIFVEANYAAIWWLSGAVIVIFVVKGFASWGHAVMLAHIGNRIIAETQTRAFDRLLSQGVGFFADLTSGELVGRIQKGATSTRDVLNLLATSIGRDTLTLVALIVVMVVQDPAMSLIALVLMPIAAFVVKGFVKRVKKVVPREIAGTVGVVSALQETVQGIRVVKSFRLEPLMRQRMVHHVHEVEEAANRIANVASRPVPLSDTLGGIAVALVIMYAGHSVIKGGQTPGEFFSFITALLLAYEPARRLAKLNVDLSAALVGTKLLFDIIDVAPGESDPPGRPALEVKGGRIEFDNVTFGYRPDEPVLRGLSMVAEPGRTTALVGPSGSGKTTIVNLVQRFWPVDAGRIVIDGQDIAAVSLGSLRDACAFVSQDTFLFAGTVGENIAFGRRGASQAEIEAAAKAAHAHDFITGFPKGYDTQVGELGTQLSGGQRQRIAIARAILKDAPIILLDEATAALDSESEREVQRALEGLMRGRTTLVIAHRLQTIVSADRICVVEAGRVAEAGRHAELLAAKGKYAHLYAIQFRDPQTLS</sequence>
<dbReference type="InterPro" id="IPR011527">
    <property type="entry name" value="ABC1_TM_dom"/>
</dbReference>
<dbReference type="GO" id="GO:0005524">
    <property type="term" value="F:ATP binding"/>
    <property type="evidence" value="ECO:0007669"/>
    <property type="project" value="UniProtKB-KW"/>
</dbReference>
<evidence type="ECO:0000256" key="6">
    <source>
        <dbReference type="ARBA" id="ARBA00022840"/>
    </source>
</evidence>
<dbReference type="SUPFAM" id="SSF52540">
    <property type="entry name" value="P-loop containing nucleoside triphosphate hydrolases"/>
    <property type="match status" value="1"/>
</dbReference>
<dbReference type="SUPFAM" id="SSF90123">
    <property type="entry name" value="ABC transporter transmembrane region"/>
    <property type="match status" value="1"/>
</dbReference>
<evidence type="ECO:0000256" key="9">
    <source>
        <dbReference type="SAM" id="MobiDB-lite"/>
    </source>
</evidence>
<evidence type="ECO:0000256" key="3">
    <source>
        <dbReference type="ARBA" id="ARBA00022448"/>
    </source>
</evidence>
<feature type="transmembrane region" description="Helical" evidence="10">
    <location>
        <begin position="83"/>
        <end position="105"/>
    </location>
</feature>
<protein>
    <submittedName>
        <fullName evidence="13">ABC transporter ATP-binding protein</fullName>
    </submittedName>
</protein>
<dbReference type="CDD" id="cd18552">
    <property type="entry name" value="ABC_6TM_MsbA_like"/>
    <property type="match status" value="1"/>
</dbReference>
<dbReference type="PANTHER" id="PTHR24221">
    <property type="entry name" value="ATP-BINDING CASSETTE SUB-FAMILY B"/>
    <property type="match status" value="1"/>
</dbReference>
<evidence type="ECO:0000256" key="5">
    <source>
        <dbReference type="ARBA" id="ARBA00022741"/>
    </source>
</evidence>
<evidence type="ECO:0000256" key="2">
    <source>
        <dbReference type="ARBA" id="ARBA00005417"/>
    </source>
</evidence>
<dbReference type="KEGG" id="blag:BLTE_28100"/>
<evidence type="ECO:0000313" key="14">
    <source>
        <dbReference type="Proteomes" id="UP000266934"/>
    </source>
</evidence>
<feature type="transmembrane region" description="Helical" evidence="10">
    <location>
        <begin position="51"/>
        <end position="71"/>
    </location>
</feature>
<dbReference type="GO" id="GO:0140359">
    <property type="term" value="F:ABC-type transporter activity"/>
    <property type="evidence" value="ECO:0007669"/>
    <property type="project" value="InterPro"/>
</dbReference>
<evidence type="ECO:0000313" key="13">
    <source>
        <dbReference type="EMBL" id="BBF94125.1"/>
    </source>
</evidence>
<evidence type="ECO:0000256" key="8">
    <source>
        <dbReference type="ARBA" id="ARBA00023136"/>
    </source>
</evidence>
<reference evidence="13 14" key="1">
    <citation type="submission" date="2018-08" db="EMBL/GenBank/DDBJ databases">
        <title>Complete genome sequencing of Blastochloris tepida GI.</title>
        <authorList>
            <person name="Tsukatani Y."/>
            <person name="Mori H."/>
        </authorList>
    </citation>
    <scope>NUCLEOTIDE SEQUENCE [LARGE SCALE GENOMIC DNA]</scope>
    <source>
        <strain evidence="13 14">GI</strain>
    </source>
</reference>
<keyword evidence="6 13" id="KW-0067">ATP-binding</keyword>
<name>A0A348G3J2_9HYPH</name>
<dbReference type="InterPro" id="IPR003439">
    <property type="entry name" value="ABC_transporter-like_ATP-bd"/>
</dbReference>
<gene>
    <name evidence="13" type="ORF">BLTE_28100</name>
</gene>
<dbReference type="InterPro" id="IPR003593">
    <property type="entry name" value="AAA+_ATPase"/>
</dbReference>
<dbReference type="PROSITE" id="PS00211">
    <property type="entry name" value="ABC_TRANSPORTER_1"/>
    <property type="match status" value="1"/>
</dbReference>
<feature type="domain" description="ABC transporter" evidence="11">
    <location>
        <begin position="368"/>
        <end position="602"/>
    </location>
</feature>
<dbReference type="PANTHER" id="PTHR24221:SF654">
    <property type="entry name" value="ATP-BINDING CASSETTE SUB-FAMILY B MEMBER 6"/>
    <property type="match status" value="1"/>
</dbReference>
<dbReference type="InterPro" id="IPR036640">
    <property type="entry name" value="ABC1_TM_sf"/>
</dbReference>
<evidence type="ECO:0000256" key="10">
    <source>
        <dbReference type="SAM" id="Phobius"/>
    </source>
</evidence>
<dbReference type="InterPro" id="IPR039421">
    <property type="entry name" value="Type_1_exporter"/>
</dbReference>
<proteinExistence type="inferred from homology"/>
<dbReference type="Gene3D" id="3.40.50.300">
    <property type="entry name" value="P-loop containing nucleotide triphosphate hydrolases"/>
    <property type="match status" value="1"/>
</dbReference>
<dbReference type="FunFam" id="3.40.50.300:FF:000287">
    <property type="entry name" value="Multidrug ABC transporter ATP-binding protein"/>
    <property type="match status" value="1"/>
</dbReference>
<organism evidence="13 14">
    <name type="scientific">Blastochloris tepida</name>
    <dbReference type="NCBI Taxonomy" id="2233851"/>
    <lineage>
        <taxon>Bacteria</taxon>
        <taxon>Pseudomonadati</taxon>
        <taxon>Pseudomonadota</taxon>
        <taxon>Alphaproteobacteria</taxon>
        <taxon>Hyphomicrobiales</taxon>
        <taxon>Blastochloridaceae</taxon>
        <taxon>Blastochloris</taxon>
    </lineage>
</organism>
<dbReference type="PROSITE" id="PS50929">
    <property type="entry name" value="ABC_TM1F"/>
    <property type="match status" value="1"/>
</dbReference>
<evidence type="ECO:0000256" key="1">
    <source>
        <dbReference type="ARBA" id="ARBA00004651"/>
    </source>
</evidence>
<feature type="compositionally biased region" description="Pro residues" evidence="9">
    <location>
        <begin position="1"/>
        <end position="11"/>
    </location>
</feature>
<comment type="subcellular location">
    <subcellularLocation>
        <location evidence="1">Cell membrane</location>
        <topology evidence="1">Multi-pass membrane protein</topology>
    </subcellularLocation>
</comment>
<dbReference type="EMBL" id="AP018907">
    <property type="protein sequence ID" value="BBF94125.1"/>
    <property type="molecule type" value="Genomic_DNA"/>
</dbReference>
<dbReference type="SMART" id="SM00382">
    <property type="entry name" value="AAA"/>
    <property type="match status" value="1"/>
</dbReference>
<evidence type="ECO:0000256" key="7">
    <source>
        <dbReference type="ARBA" id="ARBA00022989"/>
    </source>
</evidence>
<dbReference type="InterPro" id="IPR017871">
    <property type="entry name" value="ABC_transporter-like_CS"/>
</dbReference>